<dbReference type="AlphaFoldDB" id="A0A1M6KHB3"/>
<organism evidence="2 3">
    <name type="scientific">Palleronia salina</name>
    <dbReference type="NCBI Taxonomy" id="313368"/>
    <lineage>
        <taxon>Bacteria</taxon>
        <taxon>Pseudomonadati</taxon>
        <taxon>Pseudomonadota</taxon>
        <taxon>Alphaproteobacteria</taxon>
        <taxon>Rhodobacterales</taxon>
        <taxon>Roseobacteraceae</taxon>
        <taxon>Palleronia</taxon>
    </lineage>
</organism>
<evidence type="ECO:0000259" key="1">
    <source>
        <dbReference type="Pfam" id="PF06527"/>
    </source>
</evidence>
<proteinExistence type="predicted"/>
<feature type="domain" description="TniQ" evidence="1">
    <location>
        <begin position="5"/>
        <end position="74"/>
    </location>
</feature>
<dbReference type="Pfam" id="PF06527">
    <property type="entry name" value="TniQ"/>
    <property type="match status" value="1"/>
</dbReference>
<name>A0A1M6KHB3_9RHOB</name>
<accession>A0A1M6KHB3</accession>
<keyword evidence="3" id="KW-1185">Reference proteome</keyword>
<dbReference type="EMBL" id="FQZA01000012">
    <property type="protein sequence ID" value="SHJ58344.1"/>
    <property type="molecule type" value="Genomic_DNA"/>
</dbReference>
<dbReference type="InterPro" id="IPR009492">
    <property type="entry name" value="TniQ"/>
</dbReference>
<sequence>MLSWTGVRVGNVRMRFRGELFVSRALRNPIVRGCPVCLREDALQHDGPNTAAMVMRGDWQLREVDLCVRHGHPLIPLWKEQAPRDRNDIKKRLEEIEGDILAGRLDQAEVAPSAYDLWLDDRLRDGRDGTWLKGQPLFAATTFIRLLGQALLPDVEPKGRRSDRESHAVGFDIARNGEATIRQALDRLAAAATGHLDEPRKAFGAMYSALSNDYLEEVGFDNFRRCLRECILDHWPVAPGEEFLGETVTERRLHSVVTAAREIGVGAQVVEHHLVSAGAIAESDRRPRSRKTFDAKAHDSLLRKIPNLVGSLTLRRAMGATRHEYECLVKEGILIPQTRMAKVKHPWDLTDGVGLVDKLQAKCSPVVSDKDVWETLLLARQRTGISLTMLIEAIRANQLKPARTGGVTGFHGILVSKSEVDSLLLAAGASDQADTPLPGVMSAAEFGRTVGLRNHRNFTALIEAGHTPAEKHINPKTGRPQYRVSADDIKAFHCRFVTLPVLSVETGHHRNTLRSLLAAAGVSRFSPAGQDFGPVFLRSHTEKALYSRKTPR</sequence>
<evidence type="ECO:0000313" key="3">
    <source>
        <dbReference type="Proteomes" id="UP000184040"/>
    </source>
</evidence>
<reference evidence="2 3" key="1">
    <citation type="submission" date="2016-11" db="EMBL/GenBank/DDBJ databases">
        <authorList>
            <person name="Jaros S."/>
            <person name="Januszkiewicz K."/>
            <person name="Wedrychowicz H."/>
        </authorList>
    </citation>
    <scope>NUCLEOTIDE SEQUENCE [LARGE SCALE GENOMIC DNA]</scope>
    <source>
        <strain evidence="2 3">DSM 26892</strain>
    </source>
</reference>
<evidence type="ECO:0000313" key="2">
    <source>
        <dbReference type="EMBL" id="SHJ58344.1"/>
    </source>
</evidence>
<gene>
    <name evidence="2" type="ORF">SAMN04488012_1125</name>
</gene>
<protein>
    <submittedName>
        <fullName evidence="2">TniQ protein</fullName>
    </submittedName>
</protein>
<dbReference type="Proteomes" id="UP000184040">
    <property type="component" value="Unassembled WGS sequence"/>
</dbReference>